<evidence type="ECO:0000313" key="2">
    <source>
        <dbReference type="Proteomes" id="UP000664349"/>
    </source>
</evidence>
<keyword evidence="1" id="KW-0808">Transferase</keyword>
<dbReference type="InterPro" id="IPR015424">
    <property type="entry name" value="PyrdxlP-dep_Trfase"/>
</dbReference>
<evidence type="ECO:0000313" key="1">
    <source>
        <dbReference type="EMBL" id="MBO0418384.1"/>
    </source>
</evidence>
<proteinExistence type="predicted"/>
<sequence length="53" mass="5831">LHLQPAFAHLNLPEGSFPLSEAAGRRVMSLPMHPFLDEATQNHIVEALINVLS</sequence>
<dbReference type="Pfam" id="PF01041">
    <property type="entry name" value="DegT_DnrJ_EryC1"/>
    <property type="match status" value="1"/>
</dbReference>
<dbReference type="InterPro" id="IPR015422">
    <property type="entry name" value="PyrdxlP-dep_Trfase_small"/>
</dbReference>
<dbReference type="Gene3D" id="3.90.1150.10">
    <property type="entry name" value="Aspartate Aminotransferase, domain 1"/>
    <property type="match status" value="1"/>
</dbReference>
<protein>
    <submittedName>
        <fullName evidence="1">DegT/DnrJ/EryC1/StrS aminotransferase family protein</fullName>
    </submittedName>
</protein>
<organism evidence="1 2">
    <name type="scientific">Chromobacterium haemolyticum</name>
    <dbReference type="NCBI Taxonomy" id="394935"/>
    <lineage>
        <taxon>Bacteria</taxon>
        <taxon>Pseudomonadati</taxon>
        <taxon>Pseudomonadota</taxon>
        <taxon>Betaproteobacteria</taxon>
        <taxon>Neisseriales</taxon>
        <taxon>Chromobacteriaceae</taxon>
        <taxon>Chromobacterium</taxon>
    </lineage>
</organism>
<dbReference type="SUPFAM" id="SSF53383">
    <property type="entry name" value="PLP-dependent transferases"/>
    <property type="match status" value="1"/>
</dbReference>
<dbReference type="GO" id="GO:0008483">
    <property type="term" value="F:transaminase activity"/>
    <property type="evidence" value="ECO:0007669"/>
    <property type="project" value="UniProtKB-KW"/>
</dbReference>
<feature type="non-terminal residue" evidence="1">
    <location>
        <position position="1"/>
    </location>
</feature>
<keyword evidence="1" id="KW-0032">Aminotransferase</keyword>
<dbReference type="InterPro" id="IPR000653">
    <property type="entry name" value="DegT/StrS_aminotransferase"/>
</dbReference>
<gene>
    <name evidence="1" type="ORF">J1C50_23005</name>
</gene>
<dbReference type="Proteomes" id="UP000664349">
    <property type="component" value="Unassembled WGS sequence"/>
</dbReference>
<keyword evidence="2" id="KW-1185">Reference proteome</keyword>
<accession>A0ABS3GUT4</accession>
<comment type="caution">
    <text evidence="1">The sequence shown here is derived from an EMBL/GenBank/DDBJ whole genome shotgun (WGS) entry which is preliminary data.</text>
</comment>
<dbReference type="EMBL" id="JAFLRD010000032">
    <property type="protein sequence ID" value="MBO0418384.1"/>
    <property type="molecule type" value="Genomic_DNA"/>
</dbReference>
<name>A0ABS3GUT4_9NEIS</name>
<reference evidence="1 2" key="1">
    <citation type="submission" date="2021-03" db="EMBL/GenBank/DDBJ databases">
        <title>First Case of infection caused by Chromobacterium haemolyticum derived from water in China.</title>
        <authorList>
            <person name="Chen J."/>
            <person name="Liu C."/>
        </authorList>
    </citation>
    <scope>NUCLEOTIDE SEQUENCE [LARGE SCALE GENOMIC DNA]</scope>
    <source>
        <strain evidence="1 2">WJ-5</strain>
    </source>
</reference>